<dbReference type="GO" id="GO:0016020">
    <property type="term" value="C:membrane"/>
    <property type="evidence" value="ECO:0007669"/>
    <property type="project" value="UniProtKB-SubCell"/>
</dbReference>
<protein>
    <submittedName>
        <fullName evidence="4">Class C beta-lactamase-related serine hydrolase</fullName>
    </submittedName>
</protein>
<dbReference type="EMBL" id="RCVZ01000018">
    <property type="protein sequence ID" value="RLQ92435.1"/>
    <property type="molecule type" value="Genomic_DNA"/>
</dbReference>
<evidence type="ECO:0000256" key="1">
    <source>
        <dbReference type="ARBA" id="ARBA00004370"/>
    </source>
</evidence>
<accession>A0A3L7JQ85</accession>
<keyword evidence="4" id="KW-0378">Hydrolase</keyword>
<keyword evidence="5" id="KW-1185">Reference proteome</keyword>
<comment type="subcellular location">
    <subcellularLocation>
        <location evidence="1">Membrane</location>
    </subcellularLocation>
</comment>
<evidence type="ECO:0000259" key="3">
    <source>
        <dbReference type="Pfam" id="PF00144"/>
    </source>
</evidence>
<organism evidence="4 5">
    <name type="scientific">Falsibacillus albus</name>
    <dbReference type="NCBI Taxonomy" id="2478915"/>
    <lineage>
        <taxon>Bacteria</taxon>
        <taxon>Bacillati</taxon>
        <taxon>Bacillota</taxon>
        <taxon>Bacilli</taxon>
        <taxon>Bacillales</taxon>
        <taxon>Bacillaceae</taxon>
        <taxon>Falsibacillus</taxon>
    </lineage>
</organism>
<sequence>MLAIDTWIQKKSKEHNLSGVVYLKQDKQVLSKSAFGFANRAEEQMNTVDTRFGIASGCKLFTAVGICQLVEKGILTFETLLVDCLDIDFPHFDKRITVHQLLTHTSGVPDYFDEEIMEDFEDLWKTCPVYQMKEPIDFLPLFQTKEMMFQPGEKFHYNNAGYILLGLIIEQQTGKNFSEFIESEIFCRCGMMDSGYFSMDQLPKNTALGYIEDKGSGALRTNIFAVPMKGGADGGAYVTALDMMEFWEALFDFRLVNEKLTSLIVSPLVQVKDEVDYGYGIWINKRNNRIFKYHVMGYDPGVNFRSSVYPELGIKLALPCNSETGAFELTKSIEEYIDKNWGSGGII</sequence>
<name>A0A3L7JQ85_9BACI</name>
<evidence type="ECO:0000313" key="5">
    <source>
        <dbReference type="Proteomes" id="UP000276770"/>
    </source>
</evidence>
<evidence type="ECO:0000256" key="2">
    <source>
        <dbReference type="ARBA" id="ARBA00023136"/>
    </source>
</evidence>
<dbReference type="InterPro" id="IPR001466">
    <property type="entry name" value="Beta-lactam-related"/>
</dbReference>
<dbReference type="InterPro" id="IPR050491">
    <property type="entry name" value="AmpC-like"/>
</dbReference>
<dbReference type="Gene3D" id="3.40.710.10">
    <property type="entry name" value="DD-peptidase/beta-lactamase superfamily"/>
    <property type="match status" value="1"/>
</dbReference>
<gene>
    <name evidence="4" type="ORF">D9X91_19445</name>
</gene>
<dbReference type="AlphaFoldDB" id="A0A3L7JQ85"/>
<evidence type="ECO:0000313" key="4">
    <source>
        <dbReference type="EMBL" id="RLQ92435.1"/>
    </source>
</evidence>
<dbReference type="Proteomes" id="UP000276770">
    <property type="component" value="Unassembled WGS sequence"/>
</dbReference>
<feature type="domain" description="Beta-lactamase-related" evidence="3">
    <location>
        <begin position="5"/>
        <end position="289"/>
    </location>
</feature>
<dbReference type="OrthoDB" id="9803467at2"/>
<dbReference type="PANTHER" id="PTHR46825:SF11">
    <property type="entry name" value="PENICILLIN-BINDING PROTEIN 4"/>
    <property type="match status" value="1"/>
</dbReference>
<keyword evidence="2" id="KW-0472">Membrane</keyword>
<dbReference type="SUPFAM" id="SSF56601">
    <property type="entry name" value="beta-lactamase/transpeptidase-like"/>
    <property type="match status" value="1"/>
</dbReference>
<dbReference type="GO" id="GO:0016787">
    <property type="term" value="F:hydrolase activity"/>
    <property type="evidence" value="ECO:0007669"/>
    <property type="project" value="UniProtKB-KW"/>
</dbReference>
<proteinExistence type="predicted"/>
<dbReference type="Pfam" id="PF00144">
    <property type="entry name" value="Beta-lactamase"/>
    <property type="match status" value="1"/>
</dbReference>
<dbReference type="PANTHER" id="PTHR46825">
    <property type="entry name" value="D-ALANYL-D-ALANINE-CARBOXYPEPTIDASE/ENDOPEPTIDASE AMPH"/>
    <property type="match status" value="1"/>
</dbReference>
<reference evidence="4 5" key="1">
    <citation type="submission" date="2018-10" db="EMBL/GenBank/DDBJ databases">
        <title>Falsibacillus sp. genome draft.</title>
        <authorList>
            <person name="Shi S."/>
        </authorList>
    </citation>
    <scope>NUCLEOTIDE SEQUENCE [LARGE SCALE GENOMIC DNA]</scope>
    <source>
        <strain evidence="4 5">GY 10110</strain>
    </source>
</reference>
<comment type="caution">
    <text evidence="4">The sequence shown here is derived from an EMBL/GenBank/DDBJ whole genome shotgun (WGS) entry which is preliminary data.</text>
</comment>
<dbReference type="InterPro" id="IPR012338">
    <property type="entry name" value="Beta-lactam/transpept-like"/>
</dbReference>